<accession>A0A511YQL6</accession>
<comment type="caution">
    <text evidence="2">The sequence shown here is derived from an EMBL/GenBank/DDBJ whole genome shotgun (WGS) entry which is preliminary data.</text>
</comment>
<keyword evidence="1" id="KW-1133">Transmembrane helix</keyword>
<dbReference type="NCBIfam" id="TIGR04034">
    <property type="entry name" value="export_SdpA"/>
    <property type="match status" value="1"/>
</dbReference>
<evidence type="ECO:0000256" key="1">
    <source>
        <dbReference type="SAM" id="Phobius"/>
    </source>
</evidence>
<organism evidence="2 3">
    <name type="scientific">Chryseobacterium hagamense</name>
    <dbReference type="NCBI Taxonomy" id="395935"/>
    <lineage>
        <taxon>Bacteria</taxon>
        <taxon>Pseudomonadati</taxon>
        <taxon>Bacteroidota</taxon>
        <taxon>Flavobacteriia</taxon>
        <taxon>Flavobacteriales</taxon>
        <taxon>Weeksellaceae</taxon>
        <taxon>Chryseobacterium group</taxon>
        <taxon>Chryseobacterium</taxon>
    </lineage>
</organism>
<name>A0A511YQL6_9FLAO</name>
<dbReference type="EMBL" id="BJYJ01000024">
    <property type="protein sequence ID" value="GEN77486.1"/>
    <property type="molecule type" value="Genomic_DNA"/>
</dbReference>
<keyword evidence="1" id="KW-0472">Membrane</keyword>
<dbReference type="Pfam" id="PF17418">
    <property type="entry name" value="SdpA"/>
    <property type="match status" value="1"/>
</dbReference>
<keyword evidence="1" id="KW-0812">Transmembrane</keyword>
<feature type="transmembrane region" description="Helical" evidence="1">
    <location>
        <begin position="7"/>
        <end position="27"/>
    </location>
</feature>
<dbReference type="InterPro" id="IPR023902">
    <property type="entry name" value="Sporulation_SdpA"/>
</dbReference>
<keyword evidence="3" id="KW-1185">Reference proteome</keyword>
<evidence type="ECO:0000313" key="2">
    <source>
        <dbReference type="EMBL" id="GEN77486.1"/>
    </source>
</evidence>
<sequence length="186" mass="21626">MKIKIIYFLTAIILVFAIIIKILSVYFGNNPLNNSRYGYINYVSVIPEGWAFFTKNARDPLTYIFKNSDGNITSVNLRNFSSDYSYGISRHNRIVSIEIGNVFDKINKDTLTKGTSIKALDVDELTNILKEKKVDYKDIYIEKKHSPDLNGKYIFVLQRLLPWTLLNRKSNYKSTFVIYPVNIIYK</sequence>
<evidence type="ECO:0000313" key="3">
    <source>
        <dbReference type="Proteomes" id="UP000321863"/>
    </source>
</evidence>
<protein>
    <recommendedName>
        <fullName evidence="4">SdpA family antimicrobial peptide system protein</fullName>
    </recommendedName>
</protein>
<reference evidence="2 3" key="1">
    <citation type="submission" date="2019-07" db="EMBL/GenBank/DDBJ databases">
        <title>Whole genome shotgun sequence of Chryseobacterium hagamense NBRC 105253.</title>
        <authorList>
            <person name="Hosoyama A."/>
            <person name="Uohara A."/>
            <person name="Ohji S."/>
            <person name="Ichikawa N."/>
        </authorList>
    </citation>
    <scope>NUCLEOTIDE SEQUENCE [LARGE SCALE GENOMIC DNA]</scope>
    <source>
        <strain evidence="2 3">NBRC 105253</strain>
    </source>
</reference>
<dbReference type="OrthoDB" id="799068at2"/>
<dbReference type="AlphaFoldDB" id="A0A511YQL6"/>
<dbReference type="RefSeq" id="WP_146943307.1">
    <property type="nucleotide sequence ID" value="NZ_BJYJ01000024.1"/>
</dbReference>
<gene>
    <name evidence="2" type="ORF">CHA01nite_32260</name>
</gene>
<evidence type="ECO:0008006" key="4">
    <source>
        <dbReference type="Google" id="ProtNLM"/>
    </source>
</evidence>
<dbReference type="Proteomes" id="UP000321863">
    <property type="component" value="Unassembled WGS sequence"/>
</dbReference>
<proteinExistence type="predicted"/>